<keyword evidence="5" id="KW-0520">NAD</keyword>
<comment type="catalytic activity">
    <reaction evidence="9">
        <text>a quinone + NADH + 5 H(+)(in) = a quinol + NAD(+) + 4 H(+)(out)</text>
        <dbReference type="Rhea" id="RHEA:57888"/>
        <dbReference type="ChEBI" id="CHEBI:15378"/>
        <dbReference type="ChEBI" id="CHEBI:24646"/>
        <dbReference type="ChEBI" id="CHEBI:57540"/>
        <dbReference type="ChEBI" id="CHEBI:57945"/>
        <dbReference type="ChEBI" id="CHEBI:132124"/>
    </reaction>
</comment>
<comment type="subunit">
    <text evidence="8">NDH-1 is composed of 13 different subunits. Subunits NuoB, CD, E, F, and G constitute the peripheral sector of the complex.</text>
</comment>
<proteinExistence type="inferred from homology"/>
<feature type="domain" description="NADH:ubiquinone oxidoreductase 30kDa subunit" evidence="10">
    <location>
        <begin position="44"/>
        <end position="161"/>
    </location>
</feature>
<dbReference type="Gene3D" id="1.10.645.10">
    <property type="entry name" value="Cytochrome-c3 Hydrogenase, chain B"/>
    <property type="match status" value="1"/>
</dbReference>
<dbReference type="GO" id="GO:0048038">
    <property type="term" value="F:quinone binding"/>
    <property type="evidence" value="ECO:0007669"/>
    <property type="project" value="InterPro"/>
</dbReference>
<comment type="subcellular location">
    <subcellularLocation>
        <location evidence="1">Cell membrane</location>
        <topology evidence="1">Peripheral membrane protein</topology>
    </subcellularLocation>
</comment>
<accession>A0A8U0HRM7</accession>
<dbReference type="InterPro" id="IPR022885">
    <property type="entry name" value="NDH1_su_D/H"/>
</dbReference>
<dbReference type="InterPro" id="IPR001135">
    <property type="entry name" value="NADH_Q_OxRdtase_suD"/>
</dbReference>
<keyword evidence="7" id="KW-0511">Multifunctional enzyme</keyword>
<gene>
    <name evidence="12" type="ORF">M0R89_13475</name>
</gene>
<dbReference type="InterPro" id="IPR029014">
    <property type="entry name" value="NiFe-Hase_large"/>
</dbReference>
<dbReference type="PROSITE" id="PS00542">
    <property type="entry name" value="COMPLEX1_30K"/>
    <property type="match status" value="1"/>
</dbReference>
<organism evidence="12 13">
    <name type="scientific">Halorussus limi</name>
    <dbReference type="NCBI Taxonomy" id="2938695"/>
    <lineage>
        <taxon>Archaea</taxon>
        <taxon>Methanobacteriati</taxon>
        <taxon>Methanobacteriota</taxon>
        <taxon>Stenosarchaea group</taxon>
        <taxon>Halobacteria</taxon>
        <taxon>Halobacteriales</taxon>
        <taxon>Haladaptataceae</taxon>
        <taxon>Halorussus</taxon>
    </lineage>
</organism>
<evidence type="ECO:0000256" key="3">
    <source>
        <dbReference type="ARBA" id="ARBA00022448"/>
    </source>
</evidence>
<name>A0A8U0HRM7_9EURY</name>
<evidence type="ECO:0000313" key="12">
    <source>
        <dbReference type="EMBL" id="UPV73547.1"/>
    </source>
</evidence>
<evidence type="ECO:0000256" key="5">
    <source>
        <dbReference type="ARBA" id="ARBA00023027"/>
    </source>
</evidence>
<feature type="domain" description="NADH-quinone oxidoreductase subunit D" evidence="11">
    <location>
        <begin position="307"/>
        <end position="557"/>
    </location>
</feature>
<evidence type="ECO:0000256" key="2">
    <source>
        <dbReference type="ARBA" id="ARBA00010019"/>
    </source>
</evidence>
<dbReference type="PANTHER" id="PTHR11993">
    <property type="entry name" value="NADH-UBIQUINONE OXIDOREDUCTASE 49 KDA SUBUNIT"/>
    <property type="match status" value="1"/>
</dbReference>
<evidence type="ECO:0000256" key="4">
    <source>
        <dbReference type="ARBA" id="ARBA00022475"/>
    </source>
</evidence>
<dbReference type="InterPro" id="IPR001268">
    <property type="entry name" value="NADH_UbQ_OxRdtase_30kDa_su"/>
</dbReference>
<dbReference type="GeneID" id="72186228"/>
<dbReference type="Pfam" id="PF00346">
    <property type="entry name" value="Complex1_49kDa"/>
    <property type="match status" value="1"/>
</dbReference>
<dbReference type="GO" id="GO:0008137">
    <property type="term" value="F:NADH dehydrogenase (ubiquinone) activity"/>
    <property type="evidence" value="ECO:0007669"/>
    <property type="project" value="InterPro"/>
</dbReference>
<evidence type="ECO:0000259" key="10">
    <source>
        <dbReference type="Pfam" id="PF00329"/>
    </source>
</evidence>
<dbReference type="GO" id="GO:0005886">
    <property type="term" value="C:plasma membrane"/>
    <property type="evidence" value="ECO:0007669"/>
    <property type="project" value="UniProtKB-SubCell"/>
</dbReference>
<evidence type="ECO:0000256" key="1">
    <source>
        <dbReference type="ARBA" id="ARBA00004202"/>
    </source>
</evidence>
<keyword evidence="3" id="KW-0813">Transport</keyword>
<evidence type="ECO:0000256" key="8">
    <source>
        <dbReference type="ARBA" id="ARBA00038617"/>
    </source>
</evidence>
<keyword evidence="6" id="KW-0472">Membrane</keyword>
<keyword evidence="4" id="KW-1003">Cell membrane</keyword>
<reference evidence="12 13" key="1">
    <citation type="submission" date="2022-04" db="EMBL/GenBank/DDBJ databases">
        <title>Diverse halophilic archaea isolated from saline environments.</title>
        <authorList>
            <person name="Cui H.-L."/>
        </authorList>
    </citation>
    <scope>NUCLEOTIDE SEQUENCE [LARGE SCALE GENOMIC DNA]</scope>
    <source>
        <strain evidence="12 13">XZYJT49</strain>
    </source>
</reference>
<dbReference type="Proteomes" id="UP000830729">
    <property type="component" value="Chromosome"/>
</dbReference>
<dbReference type="SUPFAM" id="SSF56762">
    <property type="entry name" value="HydB/Nqo4-like"/>
    <property type="match status" value="1"/>
</dbReference>
<sequence>MSSQEKAPEGELPQVEGVDYDAIEDLLGDRVLGRETHLNAEGFVVRPDEVEETLELLRDEAGFDHLSMLTAQDYADRYESIYHLTKYDDRTQEVSVVVPTDPENPTSESAASVYKTAEWHEREAYDLVGIDYENHPDLRRILLPETWQGHPLSSDYDQDKPQVVTLKEHVNPLANSTDETTESDTMFLNIGPHHPATHGVLHVKAVLDGEQVADVEPDIGYLHRCEEQMCQQGTYRHQIMPYPDRWDYSSAGLLNEWAYARVAEDLNDIEVPEYAQVIRTMSAELCRIAAHMLALGTFCLDIYGDFTAIFMYAMRDREKVQNILEDLTGQRMMFNYFRLGGVVWDLPEPREEFFGKIRDFIDDLPETLEEYHDLITGNEIFQTRTIDTGVLEPETAKQYGCTGPVARGSGIDYDLRRDDPYGYYDELDWDVVTEDGCDNFARLLVRMREVEESAKIISQCVDILEDWPEDERNIQANVPRTLKPDPDTEVYRAVEGAKGELGIYIRSDGTDKPGRFKIRSPCFNNLHSLEAMAEGEYVPDLVAALGSLDVILGEVDR</sequence>
<evidence type="ECO:0000259" key="11">
    <source>
        <dbReference type="Pfam" id="PF00346"/>
    </source>
</evidence>
<comment type="similarity">
    <text evidence="2">In the C-terminal section; belongs to the complex I 49 kDa subunit family.</text>
</comment>
<dbReference type="AlphaFoldDB" id="A0A8U0HRM7"/>
<evidence type="ECO:0000256" key="7">
    <source>
        <dbReference type="ARBA" id="ARBA00023268"/>
    </source>
</evidence>
<dbReference type="EMBL" id="CP096659">
    <property type="protein sequence ID" value="UPV73547.1"/>
    <property type="molecule type" value="Genomic_DNA"/>
</dbReference>
<protein>
    <submittedName>
        <fullName evidence="12">NADH-quinone oxidoreductase subunit D</fullName>
    </submittedName>
</protein>
<dbReference type="InterPro" id="IPR037232">
    <property type="entry name" value="NADH_quin_OxRdtase_su_C/D-like"/>
</dbReference>
<evidence type="ECO:0000256" key="9">
    <source>
        <dbReference type="ARBA" id="ARBA00047712"/>
    </source>
</evidence>
<keyword evidence="13" id="KW-1185">Reference proteome</keyword>
<dbReference type="HAMAP" id="MF_01358">
    <property type="entry name" value="NDH1_NuoD"/>
    <property type="match status" value="1"/>
</dbReference>
<dbReference type="Gene3D" id="3.30.460.80">
    <property type="entry name" value="NADH:ubiquinone oxidoreductase, 30kDa subunit"/>
    <property type="match status" value="1"/>
</dbReference>
<dbReference type="InterPro" id="IPR020396">
    <property type="entry name" value="NADH_UbQ_OxRdtase_CS"/>
</dbReference>
<dbReference type="PANTHER" id="PTHR11993:SF10">
    <property type="entry name" value="NADH DEHYDROGENASE [UBIQUINONE] IRON-SULFUR PROTEIN 2, MITOCHONDRIAL"/>
    <property type="match status" value="1"/>
</dbReference>
<evidence type="ECO:0000256" key="6">
    <source>
        <dbReference type="ARBA" id="ARBA00023136"/>
    </source>
</evidence>
<dbReference type="RefSeq" id="WP_248649600.1">
    <property type="nucleotide sequence ID" value="NZ_CP096659.1"/>
</dbReference>
<dbReference type="KEGG" id="halx:M0R89_13475"/>
<dbReference type="GO" id="GO:0051287">
    <property type="term" value="F:NAD binding"/>
    <property type="evidence" value="ECO:0007669"/>
    <property type="project" value="InterPro"/>
</dbReference>
<evidence type="ECO:0000313" key="13">
    <source>
        <dbReference type="Proteomes" id="UP000830729"/>
    </source>
</evidence>
<dbReference type="Pfam" id="PF00329">
    <property type="entry name" value="Complex1_30kDa"/>
    <property type="match status" value="1"/>
</dbReference>
<dbReference type="NCBIfam" id="NF004739">
    <property type="entry name" value="PRK06075.1"/>
    <property type="match status" value="1"/>
</dbReference>
<dbReference type="GO" id="GO:0016651">
    <property type="term" value="F:oxidoreductase activity, acting on NAD(P)H"/>
    <property type="evidence" value="ECO:0007669"/>
    <property type="project" value="InterPro"/>
</dbReference>
<dbReference type="SUPFAM" id="SSF143243">
    <property type="entry name" value="Nqo5-like"/>
    <property type="match status" value="1"/>
</dbReference>